<comment type="similarity">
    <text evidence="1">Belongs to the 'phage' integrase family.</text>
</comment>
<feature type="domain" description="Integrase DNA-binding" evidence="4">
    <location>
        <begin position="2"/>
        <end position="89"/>
    </location>
</feature>
<name>A0AAE4C025_VARPD</name>
<evidence type="ECO:0000256" key="2">
    <source>
        <dbReference type="ARBA" id="ARBA00022908"/>
    </source>
</evidence>
<dbReference type="InterPro" id="IPR053876">
    <property type="entry name" value="Phage_int_M"/>
</dbReference>
<dbReference type="Gene3D" id="3.30.160.390">
    <property type="entry name" value="Integrase, DNA-binding domain"/>
    <property type="match status" value="1"/>
</dbReference>
<evidence type="ECO:0000256" key="1">
    <source>
        <dbReference type="ARBA" id="ARBA00008857"/>
    </source>
</evidence>
<evidence type="ECO:0000313" key="6">
    <source>
        <dbReference type="EMBL" id="MDR6429528.1"/>
    </source>
</evidence>
<dbReference type="Pfam" id="PF13356">
    <property type="entry name" value="Arm-DNA-bind_3"/>
    <property type="match status" value="1"/>
</dbReference>
<dbReference type="InterPro" id="IPR038488">
    <property type="entry name" value="Integrase_DNA-bd_sf"/>
</dbReference>
<dbReference type="InterPro" id="IPR025166">
    <property type="entry name" value="Integrase_DNA_bind_dom"/>
</dbReference>
<dbReference type="InterPro" id="IPR011010">
    <property type="entry name" value="DNA_brk_join_enz"/>
</dbReference>
<dbReference type="EMBL" id="JAVDQZ010000010">
    <property type="protein sequence ID" value="MDR6429528.1"/>
    <property type="molecule type" value="Genomic_DNA"/>
</dbReference>
<organism evidence="6 7">
    <name type="scientific">Variovorax paradoxus</name>
    <dbReference type="NCBI Taxonomy" id="34073"/>
    <lineage>
        <taxon>Bacteria</taxon>
        <taxon>Pseudomonadati</taxon>
        <taxon>Pseudomonadota</taxon>
        <taxon>Betaproteobacteria</taxon>
        <taxon>Burkholderiales</taxon>
        <taxon>Comamonadaceae</taxon>
        <taxon>Variovorax</taxon>
    </lineage>
</organism>
<dbReference type="GO" id="GO:0003677">
    <property type="term" value="F:DNA binding"/>
    <property type="evidence" value="ECO:0007669"/>
    <property type="project" value="UniProtKB-KW"/>
</dbReference>
<dbReference type="Gene3D" id="1.10.150.130">
    <property type="match status" value="1"/>
</dbReference>
<sequence>MLTDTARRNLKPKSLTYKASDRDGMYVTVSTAGTVTFRYDYRLNGRRETLTIGRYGAGGISLALAREKLLDAKKAVAAGRSPALEKQREKRRLTAAKNFGDVAFKWLADARMADSTRAMRKHVMDRDILPAFQNRLLNEITADDLRALCSKVKARGAPATAVHVREHREAGLRLCHPARREGGQPGQ</sequence>
<dbReference type="PANTHER" id="PTHR30629:SF2">
    <property type="entry name" value="PROPHAGE INTEGRASE INTS-RELATED"/>
    <property type="match status" value="1"/>
</dbReference>
<keyword evidence="3" id="KW-0238">DNA-binding</keyword>
<dbReference type="InterPro" id="IPR050808">
    <property type="entry name" value="Phage_Integrase"/>
</dbReference>
<dbReference type="Proteomes" id="UP001184828">
    <property type="component" value="Unassembled WGS sequence"/>
</dbReference>
<dbReference type="Pfam" id="PF22022">
    <property type="entry name" value="Phage_int_M"/>
    <property type="match status" value="1"/>
</dbReference>
<reference evidence="6" key="1">
    <citation type="submission" date="2023-07" db="EMBL/GenBank/DDBJ databases">
        <title>Sorghum-associated microbial communities from plants grown in Nebraska, USA.</title>
        <authorList>
            <person name="Schachtman D."/>
        </authorList>
    </citation>
    <scope>NUCLEOTIDE SEQUENCE</scope>
    <source>
        <strain evidence="6">DS2114</strain>
    </source>
</reference>
<keyword evidence="2" id="KW-0229">DNA integration</keyword>
<evidence type="ECO:0000259" key="5">
    <source>
        <dbReference type="Pfam" id="PF22022"/>
    </source>
</evidence>
<dbReference type="AlphaFoldDB" id="A0AAE4C025"/>
<protein>
    <recommendedName>
        <fullName evidence="8">Prophage CPS-53 integrase</fullName>
    </recommendedName>
</protein>
<evidence type="ECO:0000259" key="4">
    <source>
        <dbReference type="Pfam" id="PF13356"/>
    </source>
</evidence>
<accession>A0AAE4C025</accession>
<dbReference type="InterPro" id="IPR010998">
    <property type="entry name" value="Integrase_recombinase_N"/>
</dbReference>
<feature type="domain" description="Phage integrase central" evidence="5">
    <location>
        <begin position="99"/>
        <end position="170"/>
    </location>
</feature>
<evidence type="ECO:0000313" key="7">
    <source>
        <dbReference type="Proteomes" id="UP001184828"/>
    </source>
</evidence>
<comment type="caution">
    <text evidence="6">The sequence shown here is derived from an EMBL/GenBank/DDBJ whole genome shotgun (WGS) entry which is preliminary data.</text>
</comment>
<dbReference type="SUPFAM" id="SSF56349">
    <property type="entry name" value="DNA breaking-rejoining enzymes"/>
    <property type="match status" value="1"/>
</dbReference>
<proteinExistence type="inferred from homology"/>
<evidence type="ECO:0000256" key="3">
    <source>
        <dbReference type="ARBA" id="ARBA00023125"/>
    </source>
</evidence>
<dbReference type="GO" id="GO:0015074">
    <property type="term" value="P:DNA integration"/>
    <property type="evidence" value="ECO:0007669"/>
    <property type="project" value="UniProtKB-KW"/>
</dbReference>
<gene>
    <name evidence="6" type="ORF">J2738_005698</name>
</gene>
<dbReference type="PANTHER" id="PTHR30629">
    <property type="entry name" value="PROPHAGE INTEGRASE"/>
    <property type="match status" value="1"/>
</dbReference>
<evidence type="ECO:0008006" key="8">
    <source>
        <dbReference type="Google" id="ProtNLM"/>
    </source>
</evidence>